<comment type="caution">
    <text evidence="2">The sequence shown here is derived from an EMBL/GenBank/DDBJ whole genome shotgun (WGS) entry which is preliminary data.</text>
</comment>
<keyword evidence="1" id="KW-0175">Coiled coil</keyword>
<dbReference type="AlphaFoldDB" id="A0A918FHG3"/>
<dbReference type="EMBL" id="BMQL01000082">
    <property type="protein sequence ID" value="GGR37864.1"/>
    <property type="molecule type" value="Genomic_DNA"/>
</dbReference>
<organism evidence="2 3">
    <name type="scientific">Deinococcus ruber</name>
    <dbReference type="NCBI Taxonomy" id="1848197"/>
    <lineage>
        <taxon>Bacteria</taxon>
        <taxon>Thermotogati</taxon>
        <taxon>Deinococcota</taxon>
        <taxon>Deinococci</taxon>
        <taxon>Deinococcales</taxon>
        <taxon>Deinococcaceae</taxon>
        <taxon>Deinococcus</taxon>
    </lineage>
</organism>
<dbReference type="SUPFAM" id="SSF55874">
    <property type="entry name" value="ATPase domain of HSP90 chaperone/DNA topoisomerase II/histidine kinase"/>
    <property type="match status" value="1"/>
</dbReference>
<protein>
    <submittedName>
        <fullName evidence="2">Uncharacterized protein</fullName>
    </submittedName>
</protein>
<evidence type="ECO:0000313" key="2">
    <source>
        <dbReference type="EMBL" id="GGR37864.1"/>
    </source>
</evidence>
<dbReference type="RefSeq" id="WP_189093630.1">
    <property type="nucleotide sequence ID" value="NZ_BMQL01000082.1"/>
</dbReference>
<accession>A0A918FHG3</accession>
<feature type="coiled-coil region" evidence="1">
    <location>
        <begin position="516"/>
        <end position="546"/>
    </location>
</feature>
<gene>
    <name evidence="2" type="ORF">GCM10008957_53940</name>
</gene>
<dbReference type="Gene3D" id="3.30.565.10">
    <property type="entry name" value="Histidine kinase-like ATPase, C-terminal domain"/>
    <property type="match status" value="1"/>
</dbReference>
<proteinExistence type="predicted"/>
<sequence length="582" mass="64143">MHTITPTIHPHLLSELPRFFGGLPSAMQELLQNSLRAGATEVHAALSGDTFVLRDNGCGVSDPQILLSVAGSQWGEGVIDPAGLGGKAILNPEWVRAVTYRSLDWQFSVTPTQFQQMQAVDVLPRDSVLGLEVQIDLLPGWAERVAEAWKKARGYAPITVTLDGTVLPPITPHRTGFGRVFELTGATLYLDPGKYSDMRTFSIVWEHFQVAAPGFKADLYAHGSYLARAQLTSSGHLTLMLHPESEVRPRLPDRTDLLPSPASLLLIEEINAVLENELKRRFHTAVPKIDQQFPLPEDNVWTTANILGMQGILQAYLRGLGYQTTTLDLPGTAGLKVNRDDQYCVEITLNYSLPQGNEVHGTTPELLVLNHLRPAFPDMPVGVLTLNRQPQEGELMATVSIRSSGAREFWPLDAYSRSPRKLVALCEELFVQDQAVPIAVGQLQDGPLLLLAGTPELAEAYVRAHLASVGGLLLAAVYEEGETESFDLTEEHNDVSPLEAGKVVLEALIDTFFPERKVARERADELLRQKKLLSDLQQNLKKLSLAFPDTDWLSLSLLEGIPGLETRRAAEHQELVAAHRLH</sequence>
<reference evidence="2" key="2">
    <citation type="submission" date="2020-09" db="EMBL/GenBank/DDBJ databases">
        <authorList>
            <person name="Sun Q."/>
            <person name="Ohkuma M."/>
        </authorList>
    </citation>
    <scope>NUCLEOTIDE SEQUENCE</scope>
    <source>
        <strain evidence="2">JCM 31311</strain>
    </source>
</reference>
<reference evidence="2" key="1">
    <citation type="journal article" date="2014" name="Int. J. Syst. Evol. Microbiol.">
        <title>Complete genome sequence of Corynebacterium casei LMG S-19264T (=DSM 44701T), isolated from a smear-ripened cheese.</title>
        <authorList>
            <consortium name="US DOE Joint Genome Institute (JGI-PGF)"/>
            <person name="Walter F."/>
            <person name="Albersmeier A."/>
            <person name="Kalinowski J."/>
            <person name="Ruckert C."/>
        </authorList>
    </citation>
    <scope>NUCLEOTIDE SEQUENCE</scope>
    <source>
        <strain evidence="2">JCM 31311</strain>
    </source>
</reference>
<dbReference type="InterPro" id="IPR036890">
    <property type="entry name" value="HATPase_C_sf"/>
</dbReference>
<name>A0A918FHG3_9DEIO</name>
<evidence type="ECO:0000313" key="3">
    <source>
        <dbReference type="Proteomes" id="UP000603865"/>
    </source>
</evidence>
<keyword evidence="3" id="KW-1185">Reference proteome</keyword>
<evidence type="ECO:0000256" key="1">
    <source>
        <dbReference type="SAM" id="Coils"/>
    </source>
</evidence>
<dbReference type="Proteomes" id="UP000603865">
    <property type="component" value="Unassembled WGS sequence"/>
</dbReference>